<dbReference type="EMBL" id="LFMW01000023">
    <property type="protein sequence ID" value="KMT52721.1"/>
    <property type="molecule type" value="Genomic_DNA"/>
</dbReference>
<dbReference type="OrthoDB" id="6937424at2"/>
<dbReference type="Proteomes" id="UP000037551">
    <property type="component" value="Unassembled WGS sequence"/>
</dbReference>
<dbReference type="InterPro" id="IPR034505">
    <property type="entry name" value="Coproporphyrinogen-III_oxidase"/>
</dbReference>
<gene>
    <name evidence="5" type="ORF">ACR52_25770</name>
</gene>
<dbReference type="SUPFAM" id="SSF102114">
    <property type="entry name" value="Radical SAM enzymes"/>
    <property type="match status" value="1"/>
</dbReference>
<dbReference type="Gene3D" id="1.10.10.920">
    <property type="match status" value="1"/>
</dbReference>
<dbReference type="SMART" id="SM00729">
    <property type="entry name" value="Elp3"/>
    <property type="match status" value="1"/>
</dbReference>
<dbReference type="PANTHER" id="PTHR13932:SF6">
    <property type="entry name" value="OXYGEN-INDEPENDENT COPROPORPHYRINOGEN III OXIDASE"/>
    <property type="match status" value="1"/>
</dbReference>
<reference evidence="5 6" key="1">
    <citation type="submission" date="2015-06" db="EMBL/GenBank/DDBJ databases">
        <title>Draft genome sequence of an Antarctic Pseudomonas sp. strain KG01 with full potential for biotechnological applications.</title>
        <authorList>
            <person name="Pavlov M.S."/>
            <person name="Lira F."/>
            <person name="Martinez J.L."/>
            <person name="Marshall S.H."/>
        </authorList>
    </citation>
    <scope>NUCLEOTIDE SEQUENCE [LARGE SCALE GENOMIC DNA]</scope>
    <source>
        <strain evidence="5 6">KG01</strain>
    </source>
</reference>
<dbReference type="GO" id="GO:0051539">
    <property type="term" value="F:4 iron, 4 sulfur cluster binding"/>
    <property type="evidence" value="ECO:0007669"/>
    <property type="project" value="TreeGrafter"/>
</dbReference>
<dbReference type="GO" id="GO:0051989">
    <property type="term" value="F:coproporphyrinogen dehydrogenase activity"/>
    <property type="evidence" value="ECO:0007669"/>
    <property type="project" value="TreeGrafter"/>
</dbReference>
<keyword evidence="6" id="KW-1185">Reference proteome</keyword>
<accession>A0A0J8IM37</accession>
<comment type="caution">
    <text evidence="5">The sequence shown here is derived from an EMBL/GenBank/DDBJ whole genome shotgun (WGS) entry which is preliminary data.</text>
</comment>
<keyword evidence="2" id="KW-0560">Oxidoreductase</keyword>
<dbReference type="PANTHER" id="PTHR13932">
    <property type="entry name" value="COPROPORPHYRINIGEN III OXIDASE"/>
    <property type="match status" value="1"/>
</dbReference>
<sequence length="439" mass="49529">MRTHLYPARFRQDQGVLDLACPTDTRRFHAGVGSLDLLRALRDSRQRQRPLALNLHWPCSDGGDDYLRSLTQEIQLIGCQLGPRQPVEHFYLRGTPPAMEVLQLLMEQLRERFHFLDHDRGDYRIDLDPWHMDWATMGLLREQGFNHASIGVPDAHSDGPLSQARYQDPAPIESLVDAARTFGFRSVNIDLGYGHAWQTPASFDVKLASLIALEPDRVQVFDYAQAPARYQARPPQAFCSEADKSAMRRSSFQHLTAAGYHYLGLGQFARADDDLKQAQERGRLSRNCEGFTLHGYCDHVGFGLGAISQIDTLCAQNTTDARQYREQLGNGQLATGRGWLREAADPVRLHVAERLACDLELDIQAVERRYGLVFPRYFANLWPLLEALHRDGLIELTPTFIWLLPAGLPQVDGICALFERAALGTPVSANDEVIDHECF</sequence>
<dbReference type="InterPro" id="IPR058240">
    <property type="entry name" value="rSAM_sf"/>
</dbReference>
<protein>
    <recommendedName>
        <fullName evidence="1">Oxygen-independent coproporphyrinogen III oxidase</fullName>
    </recommendedName>
    <alternativeName>
        <fullName evidence="3">Coproporphyrinogen III dehydrogenase</fullName>
    </alternativeName>
</protein>
<dbReference type="RefSeq" id="WP_048730748.1">
    <property type="nucleotide sequence ID" value="NZ_LFMW01000023.1"/>
</dbReference>
<dbReference type="STRING" id="1674920.ACR52_25770"/>
<evidence type="ECO:0000313" key="5">
    <source>
        <dbReference type="EMBL" id="KMT52721.1"/>
    </source>
</evidence>
<evidence type="ECO:0000256" key="2">
    <source>
        <dbReference type="ARBA" id="ARBA00023002"/>
    </source>
</evidence>
<dbReference type="GO" id="GO:0006782">
    <property type="term" value="P:protoporphyrinogen IX biosynthetic process"/>
    <property type="evidence" value="ECO:0007669"/>
    <property type="project" value="TreeGrafter"/>
</dbReference>
<evidence type="ECO:0000259" key="4">
    <source>
        <dbReference type="SMART" id="SM00729"/>
    </source>
</evidence>
<organism evidence="5 6">
    <name type="scientific">Pseudomonas fildesensis</name>
    <dbReference type="NCBI Taxonomy" id="1674920"/>
    <lineage>
        <taxon>Bacteria</taxon>
        <taxon>Pseudomonadati</taxon>
        <taxon>Pseudomonadota</taxon>
        <taxon>Gammaproteobacteria</taxon>
        <taxon>Pseudomonadales</taxon>
        <taxon>Pseudomonadaceae</taxon>
        <taxon>Pseudomonas</taxon>
    </lineage>
</organism>
<name>A0A0J8IM37_9PSED</name>
<evidence type="ECO:0000256" key="1">
    <source>
        <dbReference type="ARBA" id="ARBA00020156"/>
    </source>
</evidence>
<dbReference type="GO" id="GO:0005737">
    <property type="term" value="C:cytoplasm"/>
    <property type="evidence" value="ECO:0007669"/>
    <property type="project" value="TreeGrafter"/>
</dbReference>
<dbReference type="AlphaFoldDB" id="A0A0J8IM37"/>
<feature type="domain" description="Elp3/MiaA/NifB-like radical SAM core" evidence="4">
    <location>
        <begin position="50"/>
        <end position="251"/>
    </location>
</feature>
<dbReference type="InterPro" id="IPR006638">
    <property type="entry name" value="Elp3/MiaA/NifB-like_rSAM"/>
</dbReference>
<dbReference type="PATRIC" id="fig|1674920.3.peg.3589"/>
<proteinExistence type="predicted"/>
<evidence type="ECO:0000313" key="6">
    <source>
        <dbReference type="Proteomes" id="UP000037551"/>
    </source>
</evidence>
<evidence type="ECO:0000256" key="3">
    <source>
        <dbReference type="ARBA" id="ARBA00030263"/>
    </source>
</evidence>